<dbReference type="Gene3D" id="3.40.30.10">
    <property type="entry name" value="Glutaredoxin"/>
    <property type="match status" value="1"/>
</dbReference>
<dbReference type="Proteomes" id="UP000257055">
    <property type="component" value="Unassembled WGS sequence"/>
</dbReference>
<dbReference type="GO" id="GO:0015035">
    <property type="term" value="F:protein-disulfide reductase activity"/>
    <property type="evidence" value="ECO:0007669"/>
    <property type="project" value="TreeGrafter"/>
</dbReference>
<dbReference type="PANTHER" id="PTHR45663">
    <property type="entry name" value="GEO12009P1"/>
    <property type="match status" value="1"/>
</dbReference>
<dbReference type="EMBL" id="LARY01000001">
    <property type="protein sequence ID" value="RDX03021.1"/>
    <property type="molecule type" value="Genomic_DNA"/>
</dbReference>
<evidence type="ECO:0000313" key="5">
    <source>
        <dbReference type="EMBL" id="RDX03021.1"/>
    </source>
</evidence>
<comment type="similarity">
    <text evidence="1">Belongs to the thioredoxin family.</text>
</comment>
<dbReference type="GO" id="GO:0005829">
    <property type="term" value="C:cytosol"/>
    <property type="evidence" value="ECO:0007669"/>
    <property type="project" value="TreeGrafter"/>
</dbReference>
<protein>
    <recommendedName>
        <fullName evidence="4">Thioredoxin domain-containing protein</fullName>
    </recommendedName>
</protein>
<organism evidence="5 6">
    <name type="scientific">Listeria kieliensis</name>
    <dbReference type="NCBI Taxonomy" id="1621700"/>
    <lineage>
        <taxon>Bacteria</taxon>
        <taxon>Bacillati</taxon>
        <taxon>Bacillota</taxon>
        <taxon>Bacilli</taxon>
        <taxon>Bacillales</taxon>
        <taxon>Listeriaceae</taxon>
        <taxon>Listeria</taxon>
    </lineage>
</organism>
<evidence type="ECO:0000313" key="6">
    <source>
        <dbReference type="Proteomes" id="UP000257055"/>
    </source>
</evidence>
<dbReference type="GO" id="GO:0045454">
    <property type="term" value="P:cell redox homeostasis"/>
    <property type="evidence" value="ECO:0007669"/>
    <property type="project" value="TreeGrafter"/>
</dbReference>
<feature type="domain" description="Thioredoxin" evidence="4">
    <location>
        <begin position="13"/>
        <end position="145"/>
    </location>
</feature>
<keyword evidence="6" id="KW-1185">Reference proteome</keyword>
<evidence type="ECO:0000259" key="4">
    <source>
        <dbReference type="PROSITE" id="PS51352"/>
    </source>
</evidence>
<gene>
    <name evidence="5" type="ORF">UR08_02545</name>
</gene>
<sequence length="145" mass="16303">MVALLLLGACGSFSESDKAANEKAEQTEKAGKSFLNPIGTKKFQQIQLDKQEKVVYIGRPTCPDCQAFQPILQEVLKENNWGKLDYYNTDRASETNRKAMISALKQVKVDSVPTLIAFKNGKIIDIFHGNDSKKELTNWLRKNLP</sequence>
<evidence type="ECO:0000256" key="1">
    <source>
        <dbReference type="ARBA" id="ARBA00008987"/>
    </source>
</evidence>
<evidence type="ECO:0000256" key="2">
    <source>
        <dbReference type="ARBA" id="ARBA00023157"/>
    </source>
</evidence>
<dbReference type="SUPFAM" id="SSF52833">
    <property type="entry name" value="Thioredoxin-like"/>
    <property type="match status" value="1"/>
</dbReference>
<dbReference type="AlphaFoldDB" id="A0A3D8TVI1"/>
<dbReference type="InterPro" id="IPR046698">
    <property type="entry name" value="PedC-like"/>
</dbReference>
<reference evidence="6" key="1">
    <citation type="submission" date="2015-04" db="EMBL/GenBank/DDBJ databases">
        <authorList>
            <person name="Schardt J."/>
            <person name="Mueller-Herbst S."/>
            <person name="Scherer S."/>
            <person name="Huptas C."/>
        </authorList>
    </citation>
    <scope>NUCLEOTIDE SEQUENCE [LARGE SCALE GENOMIC DNA]</scope>
    <source>
        <strain evidence="6">Kiel-L1</strain>
    </source>
</reference>
<evidence type="ECO:0000256" key="3">
    <source>
        <dbReference type="ARBA" id="ARBA00023284"/>
    </source>
</evidence>
<proteinExistence type="inferred from homology"/>
<dbReference type="InterPro" id="IPR013766">
    <property type="entry name" value="Thioredoxin_domain"/>
</dbReference>
<dbReference type="CDD" id="cd02947">
    <property type="entry name" value="TRX_family"/>
    <property type="match status" value="1"/>
</dbReference>
<name>A0A3D8TVI1_9LIST</name>
<dbReference type="PROSITE" id="PS51352">
    <property type="entry name" value="THIOREDOXIN_2"/>
    <property type="match status" value="1"/>
</dbReference>
<comment type="caution">
    <text evidence="5">The sequence shown here is derived from an EMBL/GenBank/DDBJ whole genome shotgun (WGS) entry which is preliminary data.</text>
</comment>
<dbReference type="Pfam" id="PF20207">
    <property type="entry name" value="DUF6568"/>
    <property type="match status" value="1"/>
</dbReference>
<accession>A0A3D8TVI1</accession>
<dbReference type="InterPro" id="IPR036249">
    <property type="entry name" value="Thioredoxin-like_sf"/>
</dbReference>
<keyword evidence="3" id="KW-0676">Redox-active center</keyword>
<keyword evidence="2" id="KW-1015">Disulfide bond</keyword>
<dbReference type="PANTHER" id="PTHR45663:SF11">
    <property type="entry name" value="GEO12009P1"/>
    <property type="match status" value="1"/>
</dbReference>